<gene>
    <name evidence="2" type="ORF">NECHADRAFT_88709</name>
</gene>
<evidence type="ECO:0000313" key="2">
    <source>
        <dbReference type="EMBL" id="EEU34472.1"/>
    </source>
</evidence>
<protein>
    <submittedName>
        <fullName evidence="2">Uncharacterized protein</fullName>
    </submittedName>
</protein>
<evidence type="ECO:0000256" key="1">
    <source>
        <dbReference type="SAM" id="Coils"/>
    </source>
</evidence>
<name>C7ZNC8_FUSV7</name>
<dbReference type="GeneID" id="9678007"/>
<proteinExistence type="predicted"/>
<sequence>MSGNPQSLKPTGTGIIQVSEPPFSAISPYLITCPPYGNPMNPDIDRYRKDCPSYNANYLQAVIWSSMPDEASSLIRKELRAIFFEETALYLRGVEPYRLGWRRGGLLTTIKEPTLSKQRFAPQDTMSYLNKQIMVYFEPTSVTSVEGDRLGRYVYRQWLRLHDGRPPFQRHSFFAKAVQIGDKGPQNLDELTAFHKDLCGVISDHLDDTVDFYPEFDQGMGMSPVAERPALFGPRPDQRVQSWRNHGYNICHIFRALYMVVDDQSLSEARGPARARREREDAARYLEEAHDRRLSQYTVLLVKTGDEAHLHSPISFLPLFEAGLALDVRRDDYYGASQDRVVRVKLETAIRFVGELLRKEERSLKHLRQEAQRQRDEQEELCEAWVERVMEHSEDIGLEANGYTWLATRRARARLNGRCSMKIR</sequence>
<feature type="coiled-coil region" evidence="1">
    <location>
        <begin position="357"/>
        <end position="388"/>
    </location>
</feature>
<dbReference type="RefSeq" id="XP_003040185.1">
    <property type="nucleotide sequence ID" value="XM_003040139.1"/>
</dbReference>
<accession>C7ZNC8</accession>
<keyword evidence="1" id="KW-0175">Coiled coil</keyword>
<dbReference type="InParanoid" id="C7ZNC8"/>
<dbReference type="eggNOG" id="ENOG502RJ0U">
    <property type="taxonomic scope" value="Eukaryota"/>
</dbReference>
<evidence type="ECO:0000313" key="3">
    <source>
        <dbReference type="Proteomes" id="UP000005206"/>
    </source>
</evidence>
<dbReference type="VEuPathDB" id="FungiDB:NECHADRAFT_88709"/>
<reference evidence="2 3" key="1">
    <citation type="journal article" date="2009" name="PLoS Genet.">
        <title>The genome of Nectria haematococca: contribution of supernumerary chromosomes to gene expansion.</title>
        <authorList>
            <person name="Coleman J.J."/>
            <person name="Rounsley S.D."/>
            <person name="Rodriguez-Carres M."/>
            <person name="Kuo A."/>
            <person name="Wasmann C.C."/>
            <person name="Grimwood J."/>
            <person name="Schmutz J."/>
            <person name="Taga M."/>
            <person name="White G.J."/>
            <person name="Zhou S."/>
            <person name="Schwartz D.C."/>
            <person name="Freitag M."/>
            <person name="Ma L.J."/>
            <person name="Danchin E.G."/>
            <person name="Henrissat B."/>
            <person name="Coutinho P.M."/>
            <person name="Nelson D.R."/>
            <person name="Straney D."/>
            <person name="Napoli C.A."/>
            <person name="Barker B.M."/>
            <person name="Gribskov M."/>
            <person name="Rep M."/>
            <person name="Kroken S."/>
            <person name="Molnar I."/>
            <person name="Rensing C."/>
            <person name="Kennell J.C."/>
            <person name="Zamora J."/>
            <person name="Farman M.L."/>
            <person name="Selker E.U."/>
            <person name="Salamov A."/>
            <person name="Shapiro H."/>
            <person name="Pangilinan J."/>
            <person name="Lindquist E."/>
            <person name="Lamers C."/>
            <person name="Grigoriev I.V."/>
            <person name="Geiser D.M."/>
            <person name="Covert S.F."/>
            <person name="Temporini E."/>
            <person name="Vanetten H.D."/>
        </authorList>
    </citation>
    <scope>NUCLEOTIDE SEQUENCE [LARGE SCALE GENOMIC DNA]</scope>
    <source>
        <strain evidence="3">ATCC MYA-4622 / CBS 123669 / FGSC 9596 / NRRL 45880 / 77-13-4</strain>
    </source>
</reference>
<dbReference type="KEGG" id="nhe:NECHADRAFT_88709"/>
<organism evidence="2 3">
    <name type="scientific">Fusarium vanettenii (strain ATCC MYA-4622 / CBS 123669 / FGSC 9596 / NRRL 45880 / 77-13-4)</name>
    <name type="common">Fusarium solani subsp. pisi</name>
    <dbReference type="NCBI Taxonomy" id="660122"/>
    <lineage>
        <taxon>Eukaryota</taxon>
        <taxon>Fungi</taxon>
        <taxon>Dikarya</taxon>
        <taxon>Ascomycota</taxon>
        <taxon>Pezizomycotina</taxon>
        <taxon>Sordariomycetes</taxon>
        <taxon>Hypocreomycetidae</taxon>
        <taxon>Hypocreales</taxon>
        <taxon>Nectriaceae</taxon>
        <taxon>Fusarium</taxon>
        <taxon>Fusarium solani species complex</taxon>
        <taxon>Fusarium vanettenii</taxon>
    </lineage>
</organism>
<dbReference type="HOGENOM" id="CLU_639412_0_0_1"/>
<dbReference type="EMBL" id="GG698966">
    <property type="protein sequence ID" value="EEU34472.1"/>
    <property type="molecule type" value="Genomic_DNA"/>
</dbReference>
<dbReference type="OrthoDB" id="5235440at2759"/>
<dbReference type="AlphaFoldDB" id="C7ZNC8"/>
<keyword evidence="3" id="KW-1185">Reference proteome</keyword>
<dbReference type="OMA" id="RYLYRTW"/>
<dbReference type="Proteomes" id="UP000005206">
    <property type="component" value="Chromosome 15"/>
</dbReference>